<sequence>MCLTITVHLFSTGVITMMASRKGQRAAGTDGNDFMHREKVANHYSLSVLNKGRVKWTILFHWMLFILMAARFSTSICHFLNVSIPTFLLQLQLPSPQLWELAWLPSIMGSLFTQLSLKKNNSLLLWQGLIGTLVLGLLPVLLGCVNVYPVVKSYLFEQHTPVQPGLAFNIEIATCVWLMIAIQVHLYHVYFTIQLLSAWTVGSNKKLK</sequence>
<reference evidence="8" key="1">
    <citation type="submission" date="2020-06" db="EMBL/GenBank/DDBJ databases">
        <title>Draft genome of Bugula neritina, a colonial animal packing powerful symbionts and potential medicines.</title>
        <authorList>
            <person name="Rayko M."/>
        </authorList>
    </citation>
    <scope>NUCLEOTIDE SEQUENCE [LARGE SCALE GENOMIC DNA]</scope>
    <source>
        <strain evidence="8">Kwan_BN1</strain>
    </source>
</reference>
<keyword evidence="9" id="KW-1185">Reference proteome</keyword>
<dbReference type="PANTHER" id="PTHR20955">
    <property type="entry name" value="PROTEIN JAGUNAL HOMOLOG 1"/>
    <property type="match status" value="1"/>
</dbReference>
<accession>A0A7J7IZY6</accession>
<feature type="transmembrane region" description="Helical" evidence="7">
    <location>
        <begin position="124"/>
        <end position="148"/>
    </location>
</feature>
<keyword evidence="5 7" id="KW-1133">Transmembrane helix</keyword>
<evidence type="ECO:0000256" key="6">
    <source>
        <dbReference type="ARBA" id="ARBA00023136"/>
    </source>
</evidence>
<dbReference type="GO" id="GO:0016192">
    <property type="term" value="P:vesicle-mediated transport"/>
    <property type="evidence" value="ECO:0007669"/>
    <property type="project" value="TreeGrafter"/>
</dbReference>
<protein>
    <submittedName>
        <fullName evidence="8">JAGN1</fullName>
    </submittedName>
</protein>
<name>A0A7J7IZY6_BUGNE</name>
<keyword evidence="4" id="KW-0256">Endoplasmic reticulum</keyword>
<comment type="similarity">
    <text evidence="2">Belongs to the jagunal family.</text>
</comment>
<comment type="caution">
    <text evidence="8">The sequence shown here is derived from an EMBL/GenBank/DDBJ whole genome shotgun (WGS) entry which is preliminary data.</text>
</comment>
<dbReference type="PANTHER" id="PTHR20955:SF1">
    <property type="entry name" value="PROTEIN JAGUNAL HOMOLOG 1"/>
    <property type="match status" value="1"/>
</dbReference>
<evidence type="ECO:0000256" key="7">
    <source>
        <dbReference type="SAM" id="Phobius"/>
    </source>
</evidence>
<dbReference type="GO" id="GO:0005789">
    <property type="term" value="C:endoplasmic reticulum membrane"/>
    <property type="evidence" value="ECO:0007669"/>
    <property type="project" value="UniProtKB-SubCell"/>
</dbReference>
<feature type="transmembrane region" description="Helical" evidence="7">
    <location>
        <begin position="59"/>
        <end position="81"/>
    </location>
</feature>
<evidence type="ECO:0000256" key="5">
    <source>
        <dbReference type="ARBA" id="ARBA00022989"/>
    </source>
</evidence>
<gene>
    <name evidence="8" type="ORF">EB796_022224</name>
</gene>
<proteinExistence type="inferred from homology"/>
<evidence type="ECO:0000256" key="4">
    <source>
        <dbReference type="ARBA" id="ARBA00022824"/>
    </source>
</evidence>
<dbReference type="Pfam" id="PF07086">
    <property type="entry name" value="Jagunal"/>
    <property type="match status" value="1"/>
</dbReference>
<dbReference type="OrthoDB" id="8914197at2759"/>
<dbReference type="EMBL" id="VXIV02003228">
    <property type="protein sequence ID" value="KAF6019482.1"/>
    <property type="molecule type" value="Genomic_DNA"/>
</dbReference>
<feature type="transmembrane region" description="Helical" evidence="7">
    <location>
        <begin position="168"/>
        <end position="187"/>
    </location>
</feature>
<keyword evidence="3 7" id="KW-0812">Transmembrane</keyword>
<dbReference type="GO" id="GO:0007029">
    <property type="term" value="P:endoplasmic reticulum organization"/>
    <property type="evidence" value="ECO:0007669"/>
    <property type="project" value="InterPro"/>
</dbReference>
<evidence type="ECO:0000256" key="1">
    <source>
        <dbReference type="ARBA" id="ARBA00004477"/>
    </source>
</evidence>
<evidence type="ECO:0000256" key="2">
    <source>
        <dbReference type="ARBA" id="ARBA00008462"/>
    </source>
</evidence>
<organism evidence="8 9">
    <name type="scientific">Bugula neritina</name>
    <name type="common">Brown bryozoan</name>
    <name type="synonym">Sertularia neritina</name>
    <dbReference type="NCBI Taxonomy" id="10212"/>
    <lineage>
        <taxon>Eukaryota</taxon>
        <taxon>Metazoa</taxon>
        <taxon>Spiralia</taxon>
        <taxon>Lophotrochozoa</taxon>
        <taxon>Bryozoa</taxon>
        <taxon>Gymnolaemata</taxon>
        <taxon>Cheilostomatida</taxon>
        <taxon>Flustrina</taxon>
        <taxon>Buguloidea</taxon>
        <taxon>Bugulidae</taxon>
        <taxon>Bugula</taxon>
    </lineage>
</organism>
<keyword evidence="6 7" id="KW-0472">Membrane</keyword>
<evidence type="ECO:0000313" key="9">
    <source>
        <dbReference type="Proteomes" id="UP000593567"/>
    </source>
</evidence>
<comment type="subcellular location">
    <subcellularLocation>
        <location evidence="1">Endoplasmic reticulum membrane</location>
        <topology evidence="1">Multi-pass membrane protein</topology>
    </subcellularLocation>
</comment>
<dbReference type="Proteomes" id="UP000593567">
    <property type="component" value="Unassembled WGS sequence"/>
</dbReference>
<dbReference type="AlphaFoldDB" id="A0A7J7IZY6"/>
<evidence type="ECO:0000256" key="3">
    <source>
        <dbReference type="ARBA" id="ARBA00022692"/>
    </source>
</evidence>
<dbReference type="InterPro" id="IPR009787">
    <property type="entry name" value="Jagunal"/>
</dbReference>
<evidence type="ECO:0000313" key="8">
    <source>
        <dbReference type="EMBL" id="KAF6019482.1"/>
    </source>
</evidence>